<dbReference type="PANTHER" id="PTHR43626:SF4">
    <property type="entry name" value="GCN5-RELATED N-ACETYLTRANSFERASE 2, CHLOROPLASTIC"/>
    <property type="match status" value="1"/>
</dbReference>
<dbReference type="Pfam" id="PF00583">
    <property type="entry name" value="Acetyltransf_1"/>
    <property type="match status" value="1"/>
</dbReference>
<dbReference type="GO" id="GO:0005737">
    <property type="term" value="C:cytoplasm"/>
    <property type="evidence" value="ECO:0007669"/>
    <property type="project" value="TreeGrafter"/>
</dbReference>
<evidence type="ECO:0000313" key="4">
    <source>
        <dbReference type="EMBL" id="QIC68232.1"/>
    </source>
</evidence>
<dbReference type="RefSeq" id="WP_163172234.1">
    <property type="nucleotide sequence ID" value="NZ_CP044463.1"/>
</dbReference>
<dbReference type="InterPro" id="IPR016181">
    <property type="entry name" value="Acyl_CoA_acyltransferase"/>
</dbReference>
<dbReference type="InterPro" id="IPR045039">
    <property type="entry name" value="NSI-like"/>
</dbReference>
<dbReference type="AlphaFoldDB" id="A0AAE7BXN4"/>
<gene>
    <name evidence="4" type="ORF">FSC10_13065</name>
</gene>
<evidence type="ECO:0000256" key="2">
    <source>
        <dbReference type="ARBA" id="ARBA00023315"/>
    </source>
</evidence>
<dbReference type="EMBL" id="CP044463">
    <property type="protein sequence ID" value="QIC68232.1"/>
    <property type="molecule type" value="Genomic_DNA"/>
</dbReference>
<dbReference type="CDD" id="cd04301">
    <property type="entry name" value="NAT_SF"/>
    <property type="match status" value="1"/>
</dbReference>
<dbReference type="Gene3D" id="3.40.630.30">
    <property type="match status" value="1"/>
</dbReference>
<protein>
    <submittedName>
        <fullName evidence="4">GNAT family N-acetyltransferase</fullName>
    </submittedName>
</protein>
<dbReference type="InterPro" id="IPR000182">
    <property type="entry name" value="GNAT_dom"/>
</dbReference>
<keyword evidence="2" id="KW-0012">Acyltransferase</keyword>
<name>A0AAE7BXN4_9GAMM</name>
<dbReference type="SUPFAM" id="SSF55729">
    <property type="entry name" value="Acyl-CoA N-acyltransferases (Nat)"/>
    <property type="match status" value="1"/>
</dbReference>
<dbReference type="PROSITE" id="PS51186">
    <property type="entry name" value="GNAT"/>
    <property type="match status" value="1"/>
</dbReference>
<evidence type="ECO:0000313" key="5">
    <source>
        <dbReference type="Proteomes" id="UP000503505"/>
    </source>
</evidence>
<evidence type="ECO:0000259" key="3">
    <source>
        <dbReference type="PROSITE" id="PS51186"/>
    </source>
</evidence>
<organism evidence="4 5">
    <name type="scientific">Acinetobacter schindleri</name>
    <dbReference type="NCBI Taxonomy" id="108981"/>
    <lineage>
        <taxon>Bacteria</taxon>
        <taxon>Pseudomonadati</taxon>
        <taxon>Pseudomonadota</taxon>
        <taxon>Gammaproteobacteria</taxon>
        <taxon>Moraxellales</taxon>
        <taxon>Moraxellaceae</taxon>
        <taxon>Acinetobacter</taxon>
    </lineage>
</organism>
<evidence type="ECO:0000256" key="1">
    <source>
        <dbReference type="ARBA" id="ARBA00022679"/>
    </source>
</evidence>
<accession>A0AAE7BXN4</accession>
<feature type="domain" description="N-acetyltransferase" evidence="3">
    <location>
        <begin position="3"/>
        <end position="135"/>
    </location>
</feature>
<dbReference type="GO" id="GO:0008080">
    <property type="term" value="F:N-acetyltransferase activity"/>
    <property type="evidence" value="ECO:0007669"/>
    <property type="project" value="InterPro"/>
</dbReference>
<dbReference type="Proteomes" id="UP000503505">
    <property type="component" value="Chromosome"/>
</dbReference>
<proteinExistence type="predicted"/>
<keyword evidence="1" id="KW-0808">Transferase</keyword>
<sequence>MQLVISDSDSVQESEILELYCANQWSAAEKPQLLLEALNHSHSLVTARIDGRLVGLGNAISDGYLVVYFPHLLVHPELQGQGIGRRIVQTLLERYAGFHQKILVADQHATGFYQALGFSPAGQTEAMWIYQGTDH</sequence>
<dbReference type="PANTHER" id="PTHR43626">
    <property type="entry name" value="ACYL-COA N-ACYLTRANSFERASE"/>
    <property type="match status" value="1"/>
</dbReference>
<reference evidence="4 5" key="1">
    <citation type="submission" date="2019-09" db="EMBL/GenBank/DDBJ databases">
        <title>Non-baumannii Acinetobacter spp. carrying blaNDM-1 isolated in China.</title>
        <authorList>
            <person name="Cui C."/>
            <person name="Chen C."/>
            <person name="Sun J."/>
            <person name="Liu Y."/>
        </authorList>
    </citation>
    <scope>NUCLEOTIDE SEQUENCE [LARGE SCALE GENOMIC DNA]</scope>
    <source>
        <strain evidence="4 5">HZE23-1</strain>
    </source>
</reference>